<dbReference type="Gene3D" id="3.50.50.60">
    <property type="entry name" value="FAD/NAD(P)-binding domain"/>
    <property type="match status" value="1"/>
</dbReference>
<dbReference type="GO" id="GO:0005634">
    <property type="term" value="C:nucleus"/>
    <property type="evidence" value="ECO:0007669"/>
    <property type="project" value="UniProtKB-SubCell"/>
</dbReference>
<dbReference type="OrthoDB" id="9982100at2759"/>
<feature type="region of interest" description="Disordered" evidence="10">
    <location>
        <begin position="504"/>
        <end position="528"/>
    </location>
</feature>
<dbReference type="SUPFAM" id="SSF54373">
    <property type="entry name" value="FAD-linked reductases, C-terminal domain"/>
    <property type="match status" value="1"/>
</dbReference>
<keyword evidence="5" id="KW-0479">Metal-binding</keyword>
<protein>
    <submittedName>
        <fullName evidence="13">Uncharacterized protein</fullName>
    </submittedName>
</protein>
<dbReference type="InterPro" id="IPR050281">
    <property type="entry name" value="Flavin_monoamine_oxidase"/>
</dbReference>
<dbReference type="GeneID" id="111255587"/>
<evidence type="ECO:0000256" key="8">
    <source>
        <dbReference type="ARBA" id="ARBA00022833"/>
    </source>
</evidence>
<reference evidence="13" key="1">
    <citation type="submission" date="2021-01" db="UniProtKB">
        <authorList>
            <consortium name="EnsemblMetazoa"/>
        </authorList>
    </citation>
    <scope>IDENTIFICATION</scope>
</reference>
<keyword evidence="9" id="KW-0560">Oxidoreductase</keyword>
<keyword evidence="14" id="KW-1185">Reference proteome</keyword>
<dbReference type="PROSITE" id="PS50934">
    <property type="entry name" value="SWIRM"/>
    <property type="match status" value="1"/>
</dbReference>
<name>A0A7M7KZX5_VARDE</name>
<dbReference type="InterPro" id="IPR007526">
    <property type="entry name" value="SWIRM"/>
</dbReference>
<organism evidence="13 14">
    <name type="scientific">Varroa destructor</name>
    <name type="common">Honeybee mite</name>
    <dbReference type="NCBI Taxonomy" id="109461"/>
    <lineage>
        <taxon>Eukaryota</taxon>
        <taxon>Metazoa</taxon>
        <taxon>Ecdysozoa</taxon>
        <taxon>Arthropoda</taxon>
        <taxon>Chelicerata</taxon>
        <taxon>Arachnida</taxon>
        <taxon>Acari</taxon>
        <taxon>Parasitiformes</taxon>
        <taxon>Mesostigmata</taxon>
        <taxon>Gamasina</taxon>
        <taxon>Dermanyssoidea</taxon>
        <taxon>Varroidae</taxon>
        <taxon>Varroa</taxon>
    </lineage>
</organism>
<dbReference type="Pfam" id="PF04433">
    <property type="entry name" value="SWIRM"/>
    <property type="match status" value="1"/>
</dbReference>
<evidence type="ECO:0000259" key="11">
    <source>
        <dbReference type="PROSITE" id="PS50934"/>
    </source>
</evidence>
<keyword evidence="8" id="KW-0862">Zinc</keyword>
<dbReference type="InterPro" id="IPR002937">
    <property type="entry name" value="Amino_oxidase"/>
</dbReference>
<dbReference type="InterPro" id="IPR036388">
    <property type="entry name" value="WH-like_DNA-bd_sf"/>
</dbReference>
<accession>A0A7M7KZX5</accession>
<dbReference type="AlphaFoldDB" id="A0A7M7KZX5"/>
<dbReference type="KEGG" id="vde:111255587"/>
<dbReference type="InterPro" id="IPR009057">
    <property type="entry name" value="Homeodomain-like_sf"/>
</dbReference>
<dbReference type="PROSITE" id="PS51050">
    <property type="entry name" value="ZF_CW"/>
    <property type="match status" value="1"/>
</dbReference>
<keyword evidence="6" id="KW-0863">Zinc-finger</keyword>
<sequence>MVKRGRPSSKQSDHSLVAKKAKDSLSLLRKKKPCEKAHCPCKEPRCFAQASDKCSGNLWTPRWFHLSEDEHYCNECFEHFCKPTRAGYAIFSLWKELWVRDLKGEAAIRLFMADQLLPFWLQCVRCDKWRQLPSRQELRESLIRDFTCDHLVYGAEYTGPTSGDIECGGVSSSCDEPEPPEAANAVLPHWINTLSLAPMLKDSPAAPLLVNYNPLPLGITASKLDYLSDRLAEAARELRNQLELANDCKDPFVLGSTPRTEDQIDLIRDRLTHPFLETGEELIAGAMRPDAMEEHEKVIFSEYSKEQAMFLCLRNLVYSLWMRDPTRWLTIKEVANNLQCRGLSRIRCLYEAQRILHHLTQRGLVNHGHLSPPPDLPRLPPTRVVVVGAGAAGLAAGRHLSNLGMKVTVLEVGDRIGGRVNYRKRGDGLAFATGADRLVGVINNPIAMLALQCGVTPVIDEDSQMLLQPGGTLVDAAVDEAIDDLFARASEALIEWRHGLDQAAQRPTGSAKKGSNPPPPPPTEPDVDLERKMGQLICQANGDQLLTKDEKVVLESYKCLLEASCGASLSKVSAKMYAHYAFCPQFAGGSATVPGGLGALLENLSSGLEVRLRNRVVSVELITPGNGAVPEDTCRARVSFIAEDGKQRTLDADYVVVAVPLQVLQKETIRFTPTLSVPLIQSLNQFGCGQLEQVIAEFPHSFWRPSNQDYRCGLILRTLEDKERERRGMFPMFIDVSAHDRAGRERFLLKSYIIGDSVDRLRILSDQEVTQEYVKMLRKIFGEIPEPLQCHVSRFCSNEHIGMAYTYPKVGFVNTEDLRPFSCPVLENAVFLAGEHLNQNMCRSVAGAYQSGLDAAARIVHRCLYGDDVPYIQSGL</sequence>
<dbReference type="InterPro" id="IPR036188">
    <property type="entry name" value="FAD/NAD-bd_sf"/>
</dbReference>
<dbReference type="PANTHER" id="PTHR10742:SF410">
    <property type="entry name" value="LYSINE-SPECIFIC HISTONE DEMETHYLASE 2"/>
    <property type="match status" value="1"/>
</dbReference>
<keyword evidence="4" id="KW-0285">Flavoprotein</keyword>
<dbReference type="Gene3D" id="1.10.10.10">
    <property type="entry name" value="Winged helix-like DNA-binding domain superfamily/Winged helix DNA-binding domain"/>
    <property type="match status" value="1"/>
</dbReference>
<feature type="domain" description="CW-type" evidence="12">
    <location>
        <begin position="114"/>
        <end position="182"/>
    </location>
</feature>
<comment type="similarity">
    <text evidence="3">Belongs to the flavin monoamine oxidase family.</text>
</comment>
<evidence type="ECO:0000256" key="5">
    <source>
        <dbReference type="ARBA" id="ARBA00022723"/>
    </source>
</evidence>
<proteinExistence type="inferred from homology"/>
<evidence type="ECO:0000256" key="3">
    <source>
        <dbReference type="ARBA" id="ARBA00005995"/>
    </source>
</evidence>
<dbReference type="InterPro" id="IPR011124">
    <property type="entry name" value="Znf_CW"/>
</dbReference>
<evidence type="ECO:0000313" key="13">
    <source>
        <dbReference type="EnsemblMetazoa" id="XP_022673440"/>
    </source>
</evidence>
<evidence type="ECO:0000256" key="1">
    <source>
        <dbReference type="ARBA" id="ARBA00001974"/>
    </source>
</evidence>
<comment type="cofactor">
    <cofactor evidence="1">
        <name>FAD</name>
        <dbReference type="ChEBI" id="CHEBI:57692"/>
    </cofactor>
</comment>
<evidence type="ECO:0000256" key="6">
    <source>
        <dbReference type="ARBA" id="ARBA00022771"/>
    </source>
</evidence>
<evidence type="ECO:0000256" key="10">
    <source>
        <dbReference type="SAM" id="MobiDB-lite"/>
    </source>
</evidence>
<dbReference type="OMA" id="GEHFCNN"/>
<dbReference type="RefSeq" id="XP_022673440.1">
    <property type="nucleotide sequence ID" value="XM_022817705.1"/>
</dbReference>
<dbReference type="EnsemblMetazoa" id="XM_022817705">
    <property type="protein sequence ID" value="XP_022673440"/>
    <property type="gene ID" value="LOC111255587"/>
</dbReference>
<dbReference type="GO" id="GO:0008270">
    <property type="term" value="F:zinc ion binding"/>
    <property type="evidence" value="ECO:0007669"/>
    <property type="project" value="UniProtKB-KW"/>
</dbReference>
<evidence type="ECO:0000256" key="7">
    <source>
        <dbReference type="ARBA" id="ARBA00022827"/>
    </source>
</evidence>
<dbReference type="GO" id="GO:0140682">
    <property type="term" value="F:FAD-dependent H3K4me/H3K4me3 demethylase activity"/>
    <property type="evidence" value="ECO:0007669"/>
    <property type="project" value="UniProtKB-ARBA"/>
</dbReference>
<keyword evidence="7" id="KW-0274">FAD</keyword>
<dbReference type="SUPFAM" id="SSF46689">
    <property type="entry name" value="Homeodomain-like"/>
    <property type="match status" value="1"/>
</dbReference>
<evidence type="ECO:0000259" key="12">
    <source>
        <dbReference type="PROSITE" id="PS51050"/>
    </source>
</evidence>
<feature type="domain" description="SWIRM" evidence="11">
    <location>
        <begin position="278"/>
        <end position="376"/>
    </location>
</feature>
<dbReference type="SUPFAM" id="SSF51905">
    <property type="entry name" value="FAD/NAD(P)-binding domain"/>
    <property type="match status" value="1"/>
</dbReference>
<evidence type="ECO:0000256" key="9">
    <source>
        <dbReference type="ARBA" id="ARBA00023002"/>
    </source>
</evidence>
<evidence type="ECO:0000256" key="4">
    <source>
        <dbReference type="ARBA" id="ARBA00022630"/>
    </source>
</evidence>
<dbReference type="PANTHER" id="PTHR10742">
    <property type="entry name" value="FLAVIN MONOAMINE OXIDASE"/>
    <property type="match status" value="1"/>
</dbReference>
<dbReference type="Gene3D" id="3.30.40.100">
    <property type="match status" value="1"/>
</dbReference>
<dbReference type="InParanoid" id="A0A7M7KZX5"/>
<comment type="subcellular location">
    <subcellularLocation>
        <location evidence="2">Nucleus</location>
    </subcellularLocation>
</comment>
<evidence type="ECO:0000256" key="2">
    <source>
        <dbReference type="ARBA" id="ARBA00004123"/>
    </source>
</evidence>
<dbReference type="Gene3D" id="3.90.660.10">
    <property type="match status" value="1"/>
</dbReference>
<dbReference type="Proteomes" id="UP000594260">
    <property type="component" value="Unplaced"/>
</dbReference>
<evidence type="ECO:0000313" key="14">
    <source>
        <dbReference type="Proteomes" id="UP000594260"/>
    </source>
</evidence>
<dbReference type="Pfam" id="PF01593">
    <property type="entry name" value="Amino_oxidase"/>
    <property type="match status" value="1"/>
</dbReference>